<dbReference type="InterPro" id="IPR053178">
    <property type="entry name" value="Osmoadaptation_assoc"/>
</dbReference>
<comment type="caution">
    <text evidence="3">The sequence shown here is derived from an EMBL/GenBank/DDBJ whole genome shotgun (WGS) entry which is preliminary data.</text>
</comment>
<feature type="domain" description="Zn(2)-C6 fungal-type" evidence="2">
    <location>
        <begin position="8"/>
        <end position="36"/>
    </location>
</feature>
<keyword evidence="4" id="KW-1185">Reference proteome</keyword>
<evidence type="ECO:0000313" key="4">
    <source>
        <dbReference type="Proteomes" id="UP000813461"/>
    </source>
</evidence>
<dbReference type="PROSITE" id="PS50048">
    <property type="entry name" value="ZN2_CY6_FUNGAL_2"/>
    <property type="match status" value="1"/>
</dbReference>
<evidence type="ECO:0000259" key="2">
    <source>
        <dbReference type="PROSITE" id="PS50048"/>
    </source>
</evidence>
<name>A0A8K0VXG9_9PLEO</name>
<dbReference type="SMART" id="SM00066">
    <property type="entry name" value="GAL4"/>
    <property type="match status" value="1"/>
</dbReference>
<dbReference type="EMBL" id="JAGMVJ010000012">
    <property type="protein sequence ID" value="KAH7084590.1"/>
    <property type="molecule type" value="Genomic_DNA"/>
</dbReference>
<dbReference type="InterPro" id="IPR036864">
    <property type="entry name" value="Zn2-C6_fun-type_DNA-bd_sf"/>
</dbReference>
<protein>
    <recommendedName>
        <fullName evidence="2">Zn(2)-C6 fungal-type domain-containing protein</fullName>
    </recommendedName>
</protein>
<dbReference type="CDD" id="cd00067">
    <property type="entry name" value="GAL4"/>
    <property type="match status" value="1"/>
</dbReference>
<dbReference type="Gene3D" id="4.10.240.10">
    <property type="entry name" value="Zn(2)-C6 fungal-type DNA-binding domain"/>
    <property type="match status" value="1"/>
</dbReference>
<dbReference type="Pfam" id="PF00172">
    <property type="entry name" value="Zn_clus"/>
    <property type="match status" value="1"/>
</dbReference>
<dbReference type="AlphaFoldDB" id="A0A8K0VXG9"/>
<dbReference type="InterPro" id="IPR001138">
    <property type="entry name" value="Zn2Cys6_DnaBD"/>
</dbReference>
<accession>A0A8K0VXG9</accession>
<proteinExistence type="predicted"/>
<dbReference type="GO" id="GO:0008270">
    <property type="term" value="F:zinc ion binding"/>
    <property type="evidence" value="ECO:0007669"/>
    <property type="project" value="InterPro"/>
</dbReference>
<evidence type="ECO:0000256" key="1">
    <source>
        <dbReference type="ARBA" id="ARBA00023242"/>
    </source>
</evidence>
<keyword evidence="1" id="KW-0539">Nucleus</keyword>
<dbReference type="PANTHER" id="PTHR38111:SF9">
    <property type="entry name" value="ZN(2)-C6 FUNGAL-TYPE DOMAIN-CONTAINING PROTEIN"/>
    <property type="match status" value="1"/>
</dbReference>
<organism evidence="3 4">
    <name type="scientific">Paraphoma chrysanthemicola</name>
    <dbReference type="NCBI Taxonomy" id="798071"/>
    <lineage>
        <taxon>Eukaryota</taxon>
        <taxon>Fungi</taxon>
        <taxon>Dikarya</taxon>
        <taxon>Ascomycota</taxon>
        <taxon>Pezizomycotina</taxon>
        <taxon>Dothideomycetes</taxon>
        <taxon>Pleosporomycetidae</taxon>
        <taxon>Pleosporales</taxon>
        <taxon>Pleosporineae</taxon>
        <taxon>Phaeosphaeriaceae</taxon>
        <taxon>Paraphoma</taxon>
    </lineage>
</organism>
<gene>
    <name evidence="3" type="ORF">FB567DRAFT_498711</name>
</gene>
<evidence type="ECO:0000313" key="3">
    <source>
        <dbReference type="EMBL" id="KAH7084590.1"/>
    </source>
</evidence>
<dbReference type="PANTHER" id="PTHR38111">
    <property type="entry name" value="ZN(2)-C6 FUNGAL-TYPE DOMAIN-CONTAINING PROTEIN-RELATED"/>
    <property type="match status" value="1"/>
</dbReference>
<dbReference type="OrthoDB" id="4491390at2759"/>
<dbReference type="GO" id="GO:0000981">
    <property type="term" value="F:DNA-binding transcription factor activity, RNA polymerase II-specific"/>
    <property type="evidence" value="ECO:0007669"/>
    <property type="project" value="InterPro"/>
</dbReference>
<dbReference type="SUPFAM" id="SSF57701">
    <property type="entry name" value="Zn2/Cys6 DNA-binding domain"/>
    <property type="match status" value="1"/>
</dbReference>
<dbReference type="PROSITE" id="PS00463">
    <property type="entry name" value="ZN2_CY6_FUNGAL_1"/>
    <property type="match status" value="1"/>
</dbReference>
<sequence>MRPKSQNVCQQCRSRKLGCDGKAPACTQCTLRRIPCGGYPQDFVFVPRTNSSALESPTLWRTGAKSTTHQKQPSKQIKVMKTHQASHSGVTKTNTSEPTTDIIYSRLEHDICFIVENYSPLYSSMPAESNPWHNQICGAWVEALPLLFAKGQMEAFLASSIMSFAAALRHHCLGSDAIPSQALGLYCTSLGLVSAALQTANGILQVEHCAAIMCLAVTELVFPTSESSWMKHATAVENFFQRVGPVPCATGILHKLFVGFRPLILINSLLNRRRTFLAQHEWTTQPFQGQPITLMQPLLSKAACLPALLERCADSEISVDVADPVALEHVKADLITVLQAFKDWESAARSQSSSPLSWKRLDAERISDPDVNDLWFPDLATANSLTYCWAFELVVLRHLRFLSRTFEVKKPSGKLTCVQFPPETLLRHKSVELAEMICDSMAYLMQPDMKLWGPASAFFTFGTAFRTFKDSKPDCSSRLLHCQRIVDQLAKRRIIFPEAHEFFSE</sequence>
<dbReference type="Proteomes" id="UP000813461">
    <property type="component" value="Unassembled WGS sequence"/>
</dbReference>
<reference evidence="3" key="1">
    <citation type="journal article" date="2021" name="Nat. Commun.">
        <title>Genetic determinants of endophytism in the Arabidopsis root mycobiome.</title>
        <authorList>
            <person name="Mesny F."/>
            <person name="Miyauchi S."/>
            <person name="Thiergart T."/>
            <person name="Pickel B."/>
            <person name="Atanasova L."/>
            <person name="Karlsson M."/>
            <person name="Huettel B."/>
            <person name="Barry K.W."/>
            <person name="Haridas S."/>
            <person name="Chen C."/>
            <person name="Bauer D."/>
            <person name="Andreopoulos W."/>
            <person name="Pangilinan J."/>
            <person name="LaButti K."/>
            <person name="Riley R."/>
            <person name="Lipzen A."/>
            <person name="Clum A."/>
            <person name="Drula E."/>
            <person name="Henrissat B."/>
            <person name="Kohler A."/>
            <person name="Grigoriev I.V."/>
            <person name="Martin F.M."/>
            <person name="Hacquard S."/>
        </authorList>
    </citation>
    <scope>NUCLEOTIDE SEQUENCE</scope>
    <source>
        <strain evidence="3">MPI-SDFR-AT-0120</strain>
    </source>
</reference>